<dbReference type="Proteomes" id="UP001293718">
    <property type="component" value="Unassembled WGS sequence"/>
</dbReference>
<comment type="caution">
    <text evidence="1">The sequence shown here is derived from an EMBL/GenBank/DDBJ whole genome shotgun (WGS) entry which is preliminary data.</text>
</comment>
<gene>
    <name evidence="1" type="ORF">SM757_06705</name>
</gene>
<organism evidence="1 2">
    <name type="scientific">Azohydromonas lata</name>
    <dbReference type="NCBI Taxonomy" id="45677"/>
    <lineage>
        <taxon>Bacteria</taxon>
        <taxon>Pseudomonadati</taxon>
        <taxon>Pseudomonadota</taxon>
        <taxon>Betaproteobacteria</taxon>
        <taxon>Burkholderiales</taxon>
        <taxon>Sphaerotilaceae</taxon>
        <taxon>Azohydromonas</taxon>
    </lineage>
</organism>
<dbReference type="EMBL" id="JAXOJX010000007">
    <property type="protein sequence ID" value="MDZ5456260.1"/>
    <property type="molecule type" value="Genomic_DNA"/>
</dbReference>
<protein>
    <recommendedName>
        <fullName evidence="3">Glycosyltransferase</fullName>
    </recommendedName>
</protein>
<evidence type="ECO:0000313" key="1">
    <source>
        <dbReference type="EMBL" id="MDZ5456260.1"/>
    </source>
</evidence>
<sequence>MICTPCYGRVVNESYLKSLLSSQDALRDAGHSMVLSTFSNESLITRARNNLTALFLASNCDALMFIDADIGWQPRALLDLIESGYDVCGTPYPTKGYQWDRVPHLATTTGPDGLPLKPAALRTRAMNYTVLRTEQQPAGLPSGWQEVHALGTGFLLIQRHVLERMRDHYRAELGYVNDVAGYMRTVQAEHCVGLFETMIEPETRRYLSEDYAFCRRWRDLGGHVFACLRHKLSHTGAHEF</sequence>
<dbReference type="SUPFAM" id="SSF53448">
    <property type="entry name" value="Nucleotide-diphospho-sugar transferases"/>
    <property type="match status" value="1"/>
</dbReference>
<dbReference type="Gene3D" id="3.90.550.40">
    <property type="match status" value="1"/>
</dbReference>
<accession>A0ABU5ICJ8</accession>
<keyword evidence="2" id="KW-1185">Reference proteome</keyword>
<dbReference type="InterPro" id="IPR029044">
    <property type="entry name" value="Nucleotide-diphossugar_trans"/>
</dbReference>
<reference evidence="1 2" key="1">
    <citation type="submission" date="2023-11" db="EMBL/GenBank/DDBJ databases">
        <title>Draft genome of Azohydromonas lata strain H1 (DSM1123), a polyhydroxyalkanoate producer.</title>
        <authorList>
            <person name="Traversa D."/>
            <person name="D'Addabbo P."/>
            <person name="Pazzani C."/>
            <person name="Manzari C."/>
            <person name="Chiara M."/>
            <person name="Scrascia M."/>
        </authorList>
    </citation>
    <scope>NUCLEOTIDE SEQUENCE [LARGE SCALE GENOMIC DNA]</scope>
    <source>
        <strain evidence="1 2">H1</strain>
    </source>
</reference>
<evidence type="ECO:0000313" key="2">
    <source>
        <dbReference type="Proteomes" id="UP001293718"/>
    </source>
</evidence>
<evidence type="ECO:0008006" key="3">
    <source>
        <dbReference type="Google" id="ProtNLM"/>
    </source>
</evidence>
<proteinExistence type="predicted"/>
<name>A0ABU5ICJ8_9BURK</name>
<dbReference type="RefSeq" id="WP_066339836.1">
    <property type="nucleotide sequence ID" value="NZ_JAXOJX010000007.1"/>
</dbReference>